<dbReference type="GO" id="GO:0005524">
    <property type="term" value="F:ATP binding"/>
    <property type="evidence" value="ECO:0007669"/>
    <property type="project" value="UniProtKB-KW"/>
</dbReference>
<dbReference type="InterPro" id="IPR016032">
    <property type="entry name" value="Sig_transdc_resp-reg_C-effctor"/>
</dbReference>
<dbReference type="PANTHER" id="PTHR16305">
    <property type="entry name" value="TESTICULAR SOLUBLE ADENYLYL CYCLASE"/>
    <property type="match status" value="1"/>
</dbReference>
<dbReference type="AlphaFoldDB" id="A0A852TTY9"/>
<accession>A0A852TTY9</accession>
<feature type="domain" description="HTH luxR-type" evidence="3">
    <location>
        <begin position="812"/>
        <end position="876"/>
    </location>
</feature>
<dbReference type="SUPFAM" id="SSF46894">
    <property type="entry name" value="C-terminal effector domain of the bipartite response regulators"/>
    <property type="match status" value="1"/>
</dbReference>
<dbReference type="InterPro" id="IPR011990">
    <property type="entry name" value="TPR-like_helical_dom_sf"/>
</dbReference>
<keyword evidence="2" id="KW-0067">ATP-binding</keyword>
<dbReference type="PRINTS" id="PR00038">
    <property type="entry name" value="HTHLUXR"/>
</dbReference>
<dbReference type="Pfam" id="PF07721">
    <property type="entry name" value="TPR_4"/>
    <property type="match status" value="1"/>
</dbReference>
<keyword evidence="5" id="KW-1185">Reference proteome</keyword>
<evidence type="ECO:0000313" key="4">
    <source>
        <dbReference type="EMBL" id="NYE47906.1"/>
    </source>
</evidence>
<protein>
    <submittedName>
        <fullName evidence="4">DNA-binding CsgD family transcriptional regulator</fullName>
    </submittedName>
</protein>
<dbReference type="InterPro" id="IPR000792">
    <property type="entry name" value="Tscrpt_reg_LuxR_C"/>
</dbReference>
<keyword evidence="1" id="KW-0547">Nucleotide-binding</keyword>
<evidence type="ECO:0000259" key="3">
    <source>
        <dbReference type="PROSITE" id="PS50043"/>
    </source>
</evidence>
<dbReference type="SUPFAM" id="SSF52540">
    <property type="entry name" value="P-loop containing nucleoside triphosphate hydrolases"/>
    <property type="match status" value="1"/>
</dbReference>
<dbReference type="GO" id="GO:0042802">
    <property type="term" value="F:identical protein binding"/>
    <property type="evidence" value="ECO:0007669"/>
    <property type="project" value="InterPro"/>
</dbReference>
<dbReference type="SMART" id="SM00421">
    <property type="entry name" value="HTH_LUXR"/>
    <property type="match status" value="1"/>
</dbReference>
<dbReference type="Proteomes" id="UP000589036">
    <property type="component" value="Unassembled WGS sequence"/>
</dbReference>
<dbReference type="GO" id="GO:0004016">
    <property type="term" value="F:adenylate cyclase activity"/>
    <property type="evidence" value="ECO:0007669"/>
    <property type="project" value="TreeGrafter"/>
</dbReference>
<dbReference type="PANTHER" id="PTHR16305:SF35">
    <property type="entry name" value="TRANSCRIPTIONAL ACTIVATOR DOMAIN"/>
    <property type="match status" value="1"/>
</dbReference>
<dbReference type="Gene3D" id="1.25.40.10">
    <property type="entry name" value="Tetratricopeptide repeat domain"/>
    <property type="match status" value="1"/>
</dbReference>
<dbReference type="Pfam" id="PF00196">
    <property type="entry name" value="GerE"/>
    <property type="match status" value="1"/>
</dbReference>
<dbReference type="PROSITE" id="PS50043">
    <property type="entry name" value="HTH_LUXR_2"/>
    <property type="match status" value="1"/>
</dbReference>
<dbReference type="GO" id="GO:0006355">
    <property type="term" value="P:regulation of DNA-templated transcription"/>
    <property type="evidence" value="ECO:0007669"/>
    <property type="project" value="InterPro"/>
</dbReference>
<reference evidence="4 5" key="1">
    <citation type="submission" date="2020-07" db="EMBL/GenBank/DDBJ databases">
        <title>Sequencing the genomes of 1000 actinobacteria strains.</title>
        <authorList>
            <person name="Klenk H.-P."/>
        </authorList>
    </citation>
    <scope>NUCLEOTIDE SEQUENCE [LARGE SCALE GENOMIC DNA]</scope>
    <source>
        <strain evidence="4 5">CXB654</strain>
    </source>
</reference>
<evidence type="ECO:0000256" key="2">
    <source>
        <dbReference type="ARBA" id="ARBA00022840"/>
    </source>
</evidence>
<keyword evidence="4" id="KW-0238">DNA-binding</keyword>
<dbReference type="GO" id="GO:0003677">
    <property type="term" value="F:DNA binding"/>
    <property type="evidence" value="ECO:0007669"/>
    <property type="project" value="UniProtKB-KW"/>
</dbReference>
<dbReference type="CDD" id="cd06170">
    <property type="entry name" value="LuxR_C_like"/>
    <property type="match status" value="1"/>
</dbReference>
<comment type="caution">
    <text evidence="4">The sequence shown here is derived from an EMBL/GenBank/DDBJ whole genome shotgun (WGS) entry which is preliminary data.</text>
</comment>
<organism evidence="4 5">
    <name type="scientific">Spinactinospora alkalitolerans</name>
    <dbReference type="NCBI Taxonomy" id="687207"/>
    <lineage>
        <taxon>Bacteria</taxon>
        <taxon>Bacillati</taxon>
        <taxon>Actinomycetota</taxon>
        <taxon>Actinomycetes</taxon>
        <taxon>Streptosporangiales</taxon>
        <taxon>Nocardiopsidaceae</taxon>
        <taxon>Spinactinospora</taxon>
    </lineage>
</organism>
<dbReference type="Pfam" id="PF13424">
    <property type="entry name" value="TPR_12"/>
    <property type="match status" value="1"/>
</dbReference>
<dbReference type="SUPFAM" id="SSF48452">
    <property type="entry name" value="TPR-like"/>
    <property type="match status" value="1"/>
</dbReference>
<name>A0A852TTY9_9ACTN</name>
<gene>
    <name evidence="4" type="ORF">HDA32_003026</name>
</gene>
<evidence type="ECO:0000313" key="5">
    <source>
        <dbReference type="Proteomes" id="UP000589036"/>
    </source>
</evidence>
<dbReference type="GO" id="GO:0005737">
    <property type="term" value="C:cytoplasm"/>
    <property type="evidence" value="ECO:0007669"/>
    <property type="project" value="TreeGrafter"/>
</dbReference>
<evidence type="ECO:0000256" key="1">
    <source>
        <dbReference type="ARBA" id="ARBA00022741"/>
    </source>
</evidence>
<sequence>MVREDHSLLALIEGSHGSGKSVLLSRFLTQCRGAATIRAAALPWEAGEPYGLAHHILDGCGATDGDPSDGPRLLVDALDVPDTLTVVVVDDAQWADIETLRALATAVRRGRAGRLLVLLAADDGAQVEPGDGFIDFRAHHVDHILSLNALTASEIRNLAQTVSGVHLSPGMARLLRSHTGGSPSSVLQVIQEASPETWQNESRMLPVPAAVVAAARKELSRCSPAALAAVRLVSVLEEPVRFEDVRGSLGGEDPLPGLDEAARLGLIRVVGAPGRASVEFTSPLTRAAVYRSIPPGTRRELHLCAAETLIDADPDGALAQRAAASFGSDEGVSRALADRGRLRAGQGAWPTAARLFLTAADLTGDPATRDDLLIAGVDALVGASDVPSAMLYTPLVEGVRVSPARDALLGYLAIHRGRRREAEALLRRAESTCDPESDPAGYAAIGQRLVLHSLVSWDPGRLAHWADRVAEVGEPGSAPVVEARAIGTLGESILHGAEPGPRDRLLADIGTLSPTQAQRFEMAAGWLSLVMDDPISARRHLENASPTRDGEGSARISLWAEAWLARTHFVLGEWDEALQVVARASLRFEGHGLTLLTPLLHWTGAQIHTLRGNHVAAEAHLRKLSTNPEGYPIQVIPSAMAEIQCAAARADYAAVLRTGRPLVDLSTSADFHQPGFWPWQDLYAHALVLTGDVDEADAFLRPHEENATRTGHRSMQAKLGSARGRIHAARGDIRRCRNTFERSLALIEDLPLPYYRARIYFGYGQTLRRAGKRREADAAFESARQIYSSLGATVYVERCDRERRAGGLNRPRSEDPTRLTSQERVVAELVAGGLSNREAAGRLCVSVKTVQYHLTRIYSKLGIRSRSELAAKFAES</sequence>
<dbReference type="Gene3D" id="1.10.10.10">
    <property type="entry name" value="Winged helix-like DNA-binding domain superfamily/Winged helix DNA-binding domain"/>
    <property type="match status" value="1"/>
</dbReference>
<dbReference type="InterPro" id="IPR011717">
    <property type="entry name" value="TPR-4"/>
</dbReference>
<proteinExistence type="predicted"/>
<dbReference type="EMBL" id="JACCCC010000001">
    <property type="protein sequence ID" value="NYE47906.1"/>
    <property type="molecule type" value="Genomic_DNA"/>
</dbReference>
<dbReference type="InterPro" id="IPR027417">
    <property type="entry name" value="P-loop_NTPase"/>
</dbReference>
<dbReference type="InterPro" id="IPR036388">
    <property type="entry name" value="WH-like_DNA-bd_sf"/>
</dbReference>